<keyword evidence="6" id="KW-1185">Reference proteome</keyword>
<reference evidence="5 6" key="1">
    <citation type="submission" date="2016-10" db="EMBL/GenBank/DDBJ databases">
        <authorList>
            <person name="de Groot N.N."/>
        </authorList>
    </citation>
    <scope>NUCLEOTIDE SEQUENCE [LARGE SCALE GENOMIC DNA]</scope>
    <source>
        <strain evidence="5 6">DSM 17890</strain>
    </source>
</reference>
<dbReference type="InterPro" id="IPR036390">
    <property type="entry name" value="WH_DNA-bd_sf"/>
</dbReference>
<keyword evidence="3" id="KW-0804">Transcription</keyword>
<dbReference type="InterPro" id="IPR019888">
    <property type="entry name" value="Tscrpt_reg_AsnC-like"/>
</dbReference>
<dbReference type="InterPro" id="IPR000485">
    <property type="entry name" value="AsnC-type_HTH_dom"/>
</dbReference>
<dbReference type="Gene3D" id="1.10.10.10">
    <property type="entry name" value="Winged helix-like DNA-binding domain superfamily/Winged helix DNA-binding domain"/>
    <property type="match status" value="1"/>
</dbReference>
<evidence type="ECO:0000256" key="3">
    <source>
        <dbReference type="ARBA" id="ARBA00023163"/>
    </source>
</evidence>
<dbReference type="CDD" id="cd00090">
    <property type="entry name" value="HTH_ARSR"/>
    <property type="match status" value="1"/>
</dbReference>
<feature type="domain" description="HTH asnC-type" evidence="4">
    <location>
        <begin position="5"/>
        <end position="57"/>
    </location>
</feature>
<dbReference type="Pfam" id="PF13404">
    <property type="entry name" value="HTH_AsnC-type"/>
    <property type="match status" value="1"/>
</dbReference>
<dbReference type="EMBL" id="FNMZ01000001">
    <property type="protein sequence ID" value="SDW46140.1"/>
    <property type="molecule type" value="Genomic_DNA"/>
</dbReference>
<keyword evidence="1" id="KW-0805">Transcription regulation</keyword>
<evidence type="ECO:0000313" key="5">
    <source>
        <dbReference type="EMBL" id="SDW46140.1"/>
    </source>
</evidence>
<keyword evidence="2 5" id="KW-0238">DNA-binding</keyword>
<proteinExistence type="predicted"/>
<dbReference type="InterPro" id="IPR011991">
    <property type="entry name" value="ArsR-like_HTH"/>
</dbReference>
<protein>
    <submittedName>
        <fullName evidence="5">DNA-binding transcriptional regulator, Lrp family</fullName>
    </submittedName>
</protein>
<dbReference type="GO" id="GO:0006355">
    <property type="term" value="P:regulation of DNA-templated transcription"/>
    <property type="evidence" value="ECO:0007669"/>
    <property type="project" value="UniProtKB-ARBA"/>
</dbReference>
<dbReference type="GO" id="GO:0043200">
    <property type="term" value="P:response to amino acid"/>
    <property type="evidence" value="ECO:0007669"/>
    <property type="project" value="TreeGrafter"/>
</dbReference>
<gene>
    <name evidence="5" type="ORF">SAMN05444336_1011078</name>
</gene>
<dbReference type="InterPro" id="IPR036388">
    <property type="entry name" value="WH-like_DNA-bd_sf"/>
</dbReference>
<dbReference type="GO" id="GO:0043565">
    <property type="term" value="F:sequence-specific DNA binding"/>
    <property type="evidence" value="ECO:0007669"/>
    <property type="project" value="InterPro"/>
</dbReference>
<dbReference type="RefSeq" id="WP_092680048.1">
    <property type="nucleotide sequence ID" value="NZ_FNMZ01000001.1"/>
</dbReference>
<dbReference type="PRINTS" id="PR00033">
    <property type="entry name" value="HTHASNC"/>
</dbReference>
<accession>A0A1H2TQI4</accession>
<dbReference type="GO" id="GO:0005829">
    <property type="term" value="C:cytosol"/>
    <property type="evidence" value="ECO:0007669"/>
    <property type="project" value="TreeGrafter"/>
</dbReference>
<dbReference type="PANTHER" id="PTHR30154">
    <property type="entry name" value="LEUCINE-RESPONSIVE REGULATORY PROTEIN"/>
    <property type="match status" value="1"/>
</dbReference>
<dbReference type="PROSITE" id="PS50956">
    <property type="entry name" value="HTH_ASNC_2"/>
    <property type="match status" value="1"/>
</dbReference>
<dbReference type="OrthoDB" id="9809462at2"/>
<dbReference type="Gene3D" id="3.30.70.920">
    <property type="match status" value="1"/>
</dbReference>
<dbReference type="InterPro" id="IPR011008">
    <property type="entry name" value="Dimeric_a/b-barrel"/>
</dbReference>
<dbReference type="SUPFAM" id="SSF54909">
    <property type="entry name" value="Dimeric alpha+beta barrel"/>
    <property type="match status" value="1"/>
</dbReference>
<evidence type="ECO:0000256" key="1">
    <source>
        <dbReference type="ARBA" id="ARBA00023015"/>
    </source>
</evidence>
<dbReference type="Proteomes" id="UP000199118">
    <property type="component" value="Unassembled WGS sequence"/>
</dbReference>
<dbReference type="AlphaFoldDB" id="A0A1H2TQI4"/>
<dbReference type="PANTHER" id="PTHR30154:SF53">
    <property type="entry name" value="HTH-TYPE TRANSCRIPTIONAL REGULATOR LRPC"/>
    <property type="match status" value="1"/>
</dbReference>
<evidence type="ECO:0000313" key="6">
    <source>
        <dbReference type="Proteomes" id="UP000199118"/>
    </source>
</evidence>
<organism evidence="5 6">
    <name type="scientific">Albimonas donghaensis</name>
    <dbReference type="NCBI Taxonomy" id="356660"/>
    <lineage>
        <taxon>Bacteria</taxon>
        <taxon>Pseudomonadati</taxon>
        <taxon>Pseudomonadota</taxon>
        <taxon>Alphaproteobacteria</taxon>
        <taxon>Rhodobacterales</taxon>
        <taxon>Paracoccaceae</taxon>
        <taxon>Albimonas</taxon>
    </lineage>
</organism>
<evidence type="ECO:0000259" key="4">
    <source>
        <dbReference type="PROSITE" id="PS50956"/>
    </source>
</evidence>
<evidence type="ECO:0000256" key="2">
    <source>
        <dbReference type="ARBA" id="ARBA00023125"/>
    </source>
</evidence>
<dbReference type="SMART" id="SM00344">
    <property type="entry name" value="HTH_ASNC"/>
    <property type="match status" value="1"/>
</dbReference>
<dbReference type="STRING" id="356660.SAMN05444336_1011078"/>
<name>A0A1H2TQI4_9RHOB</name>
<dbReference type="SUPFAM" id="SSF46785">
    <property type="entry name" value="Winged helix' DNA-binding domain"/>
    <property type="match status" value="1"/>
</dbReference>
<dbReference type="Pfam" id="PF01037">
    <property type="entry name" value="AsnC_trans_reg"/>
    <property type="match status" value="1"/>
</dbReference>
<dbReference type="InterPro" id="IPR019887">
    <property type="entry name" value="Tscrpt_reg_AsnC/Lrp_C"/>
</dbReference>
<sequence>MADSLDETDRALLGLLARNARAPASELARRLNLARTTVQARIEKLERTGVIKGYTVRAETAPGAMIRAYVLIQVEPRHAAAVGAQLQRMRELESLHTTSGRFDLAAQIGAPDTSQLDVALDRIAMVEGVKGIETLVQLSTKLDRRW</sequence>